<gene>
    <name evidence="5" type="ORF">JCM14722_24470</name>
</gene>
<reference evidence="5" key="1">
    <citation type="submission" date="2022-08" db="EMBL/GenBank/DDBJ databases">
        <title>Genome Sequence of the sulphate-reducing bacterium, Pseudodesulfovibrio portus JCM14722.</title>
        <authorList>
            <person name="Kondo R."/>
            <person name="Kataoka T."/>
        </authorList>
    </citation>
    <scope>NUCLEOTIDE SEQUENCE</scope>
    <source>
        <strain evidence="5">JCM 14722</strain>
    </source>
</reference>
<dbReference type="PANTHER" id="PTHR47235:SF1">
    <property type="entry name" value="BLR6548 PROTEIN"/>
    <property type="match status" value="1"/>
</dbReference>
<sequence>MKDGNCGPGRRIILIIFVLTCALSCASPARATDRYVLGMSAAFTGPSGGLGIELYRGSMAYFIPLNADGGIGGRTVEIVTMDDGYQPDPVVENTIEFLNAEDIRCLFNYVGTPTVTRILPLLNGYKGGRKLLFFPFTGAEPQRQPPYKPFVFNLRASYLQELAGLVERFVSLNRSRMAVFYQADAYGRGGWEGARRALEAKGSKLACEATYRRGARFEDSMARQVEILKQAEPDVILSVGSYAACAAFIRDARDLGLDVPIANVSFVGSEHLLALLEGAGREQGRDYTRDLINTQVVPSYEDLSLPAVREYRERMDSIRPAPPDMADPGYRPLPYSFTGFEGYLNAKVMAHILEIYGKNPGMGLGRAAESVKDLDIGIDAPVNLNPSRHQGLDRVYFTTVRGGKFVPIDEEHWRSWQK</sequence>
<organism evidence="5 6">
    <name type="scientific">Pseudodesulfovibrio portus</name>
    <dbReference type="NCBI Taxonomy" id="231439"/>
    <lineage>
        <taxon>Bacteria</taxon>
        <taxon>Pseudomonadati</taxon>
        <taxon>Thermodesulfobacteriota</taxon>
        <taxon>Desulfovibrionia</taxon>
        <taxon>Desulfovibrionales</taxon>
        <taxon>Desulfovibrionaceae</taxon>
    </lineage>
</organism>
<feature type="domain" description="Leucine-binding protein" evidence="4">
    <location>
        <begin position="37"/>
        <end position="403"/>
    </location>
</feature>
<protein>
    <submittedName>
        <fullName evidence="5">ABC transporter substrate-binding protein</fullName>
    </submittedName>
</protein>
<name>A0ABM8ATW6_9BACT</name>
<dbReference type="Proteomes" id="UP001061361">
    <property type="component" value="Chromosome"/>
</dbReference>
<evidence type="ECO:0000259" key="4">
    <source>
        <dbReference type="Pfam" id="PF13458"/>
    </source>
</evidence>
<dbReference type="EMBL" id="AP026708">
    <property type="protein sequence ID" value="BDQ34905.1"/>
    <property type="molecule type" value="Genomic_DNA"/>
</dbReference>
<evidence type="ECO:0000313" key="6">
    <source>
        <dbReference type="Proteomes" id="UP001061361"/>
    </source>
</evidence>
<dbReference type="CDD" id="cd19978">
    <property type="entry name" value="PBP1_ABC_ligand_binding-like"/>
    <property type="match status" value="1"/>
</dbReference>
<evidence type="ECO:0000256" key="3">
    <source>
        <dbReference type="SAM" id="SignalP"/>
    </source>
</evidence>
<keyword evidence="2 3" id="KW-0732">Signal</keyword>
<comment type="similarity">
    <text evidence="1">Belongs to the leucine-binding protein family.</text>
</comment>
<keyword evidence="6" id="KW-1185">Reference proteome</keyword>
<evidence type="ECO:0000313" key="5">
    <source>
        <dbReference type="EMBL" id="BDQ34905.1"/>
    </source>
</evidence>
<dbReference type="InterPro" id="IPR028082">
    <property type="entry name" value="Peripla_BP_I"/>
</dbReference>
<dbReference type="InterPro" id="IPR028081">
    <property type="entry name" value="Leu-bd"/>
</dbReference>
<evidence type="ECO:0000256" key="1">
    <source>
        <dbReference type="ARBA" id="ARBA00010062"/>
    </source>
</evidence>
<proteinExistence type="inferred from homology"/>
<feature type="chain" id="PRO_5046490133" evidence="3">
    <location>
        <begin position="32"/>
        <end position="418"/>
    </location>
</feature>
<dbReference type="RefSeq" id="WP_264981797.1">
    <property type="nucleotide sequence ID" value="NZ_AP026708.1"/>
</dbReference>
<dbReference type="SUPFAM" id="SSF53822">
    <property type="entry name" value="Periplasmic binding protein-like I"/>
    <property type="match status" value="1"/>
</dbReference>
<dbReference type="Pfam" id="PF13458">
    <property type="entry name" value="Peripla_BP_6"/>
    <property type="match status" value="1"/>
</dbReference>
<accession>A0ABM8ATW6</accession>
<evidence type="ECO:0000256" key="2">
    <source>
        <dbReference type="ARBA" id="ARBA00022729"/>
    </source>
</evidence>
<dbReference type="PANTHER" id="PTHR47235">
    <property type="entry name" value="BLR6548 PROTEIN"/>
    <property type="match status" value="1"/>
</dbReference>
<feature type="signal peptide" evidence="3">
    <location>
        <begin position="1"/>
        <end position="31"/>
    </location>
</feature>
<dbReference type="Gene3D" id="3.40.50.2300">
    <property type="match status" value="2"/>
</dbReference>